<reference evidence="2" key="2">
    <citation type="journal article" date="2021" name="PeerJ">
        <title>Extensive microbial diversity within the chicken gut microbiome revealed by metagenomics and culture.</title>
        <authorList>
            <person name="Gilroy R."/>
            <person name="Ravi A."/>
            <person name="Getino M."/>
            <person name="Pursley I."/>
            <person name="Horton D.L."/>
            <person name="Alikhan N.F."/>
            <person name="Baker D."/>
            <person name="Gharbi K."/>
            <person name="Hall N."/>
            <person name="Watson M."/>
            <person name="Adriaenssens E.M."/>
            <person name="Foster-Nyarko E."/>
            <person name="Jarju S."/>
            <person name="Secka A."/>
            <person name="Antonio M."/>
            <person name="Oren A."/>
            <person name="Chaudhuri R.R."/>
            <person name="La Ragione R."/>
            <person name="Hildebrand F."/>
            <person name="Pallen M.J."/>
        </authorList>
    </citation>
    <scope>NUCLEOTIDE SEQUENCE</scope>
    <source>
        <strain evidence="2">ChiSjej1B19-3389</strain>
    </source>
</reference>
<organism evidence="2 3">
    <name type="scientific">Candidatus Scatavimonas merdigallinarum</name>
    <dbReference type="NCBI Taxonomy" id="2840914"/>
    <lineage>
        <taxon>Bacteria</taxon>
        <taxon>Bacillati</taxon>
        <taxon>Bacillota</taxon>
        <taxon>Clostridia</taxon>
        <taxon>Eubacteriales</taxon>
        <taxon>Oscillospiraceae</taxon>
        <taxon>Oscillospiraceae incertae sedis</taxon>
        <taxon>Candidatus Scatavimonas</taxon>
    </lineage>
</organism>
<dbReference type="EMBL" id="DVFW01000018">
    <property type="protein sequence ID" value="HIQ80189.1"/>
    <property type="molecule type" value="Genomic_DNA"/>
</dbReference>
<feature type="domain" description="Isochorismatase-like" evidence="1">
    <location>
        <begin position="37"/>
        <end position="167"/>
    </location>
</feature>
<protein>
    <submittedName>
        <fullName evidence="2">Cysteine hydrolase</fullName>
    </submittedName>
</protein>
<evidence type="ECO:0000313" key="2">
    <source>
        <dbReference type="EMBL" id="HIQ80189.1"/>
    </source>
</evidence>
<dbReference type="AlphaFoldDB" id="A0A9D0ZIW9"/>
<keyword evidence="2" id="KW-0378">Hydrolase</keyword>
<accession>A0A9D0ZIW9</accession>
<dbReference type="Gene3D" id="3.40.50.850">
    <property type="entry name" value="Isochorismatase-like"/>
    <property type="match status" value="1"/>
</dbReference>
<dbReference type="InterPro" id="IPR000868">
    <property type="entry name" value="Isochorismatase-like_dom"/>
</dbReference>
<dbReference type="SUPFAM" id="SSF52499">
    <property type="entry name" value="Isochorismatase-like hydrolases"/>
    <property type="match status" value="1"/>
</dbReference>
<evidence type="ECO:0000313" key="3">
    <source>
        <dbReference type="Proteomes" id="UP000886787"/>
    </source>
</evidence>
<proteinExistence type="predicted"/>
<dbReference type="GO" id="GO:0008936">
    <property type="term" value="F:nicotinamidase activity"/>
    <property type="evidence" value="ECO:0007669"/>
    <property type="project" value="InterPro"/>
</dbReference>
<sequence length="221" mass="24862">MQKEAFLKKSCTFLDTLYDDFTNAPTLPLHSFVKEKTAAVAVDMVNGFAKEGNLSSARILQINDKVAAFCAACIKRKLPVLAFADSHTRQSPEFSDYPVHCLHDSLESELTQELKSIPGIRRIDKNSTNGFLEPEFQQFLLENPQIDTFLVTGCCTDLCIQQFCLTLKAAFNRENRRCRVIVPIQLTATFDLPVHNGDFSAVCAYFNMRQNGIEILDNITL</sequence>
<name>A0A9D0ZIW9_9FIRM</name>
<gene>
    <name evidence="2" type="ORF">IAD32_02760</name>
</gene>
<dbReference type="CDD" id="cd00431">
    <property type="entry name" value="cysteine_hydrolases"/>
    <property type="match status" value="1"/>
</dbReference>
<dbReference type="InterPro" id="IPR044717">
    <property type="entry name" value="NIC1"/>
</dbReference>
<dbReference type="Pfam" id="PF00857">
    <property type="entry name" value="Isochorismatase"/>
    <property type="match status" value="1"/>
</dbReference>
<dbReference type="GO" id="GO:0019365">
    <property type="term" value="P:pyridine nucleotide salvage"/>
    <property type="evidence" value="ECO:0007669"/>
    <property type="project" value="InterPro"/>
</dbReference>
<dbReference type="PANTHER" id="PTHR47297">
    <property type="match status" value="1"/>
</dbReference>
<dbReference type="Proteomes" id="UP000886787">
    <property type="component" value="Unassembled WGS sequence"/>
</dbReference>
<dbReference type="PANTHER" id="PTHR47297:SF2">
    <property type="entry name" value="OS02G0606800 PROTEIN"/>
    <property type="match status" value="1"/>
</dbReference>
<dbReference type="InterPro" id="IPR036380">
    <property type="entry name" value="Isochorismatase-like_sf"/>
</dbReference>
<comment type="caution">
    <text evidence="2">The sequence shown here is derived from an EMBL/GenBank/DDBJ whole genome shotgun (WGS) entry which is preliminary data.</text>
</comment>
<reference evidence="2" key="1">
    <citation type="submission" date="2020-10" db="EMBL/GenBank/DDBJ databases">
        <authorList>
            <person name="Gilroy R."/>
        </authorList>
    </citation>
    <scope>NUCLEOTIDE SEQUENCE</scope>
    <source>
        <strain evidence="2">ChiSjej1B19-3389</strain>
    </source>
</reference>
<evidence type="ECO:0000259" key="1">
    <source>
        <dbReference type="Pfam" id="PF00857"/>
    </source>
</evidence>